<dbReference type="PANTHER" id="PTHR43741:SF4">
    <property type="entry name" value="FMN-DEPENDENT NADH:QUINONE OXIDOREDUCTASE"/>
    <property type="match status" value="1"/>
</dbReference>
<gene>
    <name evidence="2" type="ORF">DW687_05680</name>
</gene>
<protein>
    <submittedName>
        <fullName evidence="2">Flavodoxin family protein</fullName>
    </submittedName>
</protein>
<dbReference type="InterPro" id="IPR029039">
    <property type="entry name" value="Flavoprotein-like_sf"/>
</dbReference>
<accession>A0A3E3DY91</accession>
<dbReference type="PROSITE" id="PS00028">
    <property type="entry name" value="ZINC_FINGER_C2H2_1"/>
    <property type="match status" value="1"/>
</dbReference>
<reference evidence="2 3" key="1">
    <citation type="submission" date="2018-08" db="EMBL/GenBank/DDBJ databases">
        <title>A genome reference for cultivated species of the human gut microbiota.</title>
        <authorList>
            <person name="Zou Y."/>
            <person name="Xue W."/>
            <person name="Luo G."/>
        </authorList>
    </citation>
    <scope>NUCLEOTIDE SEQUENCE [LARGE SCALE GENOMIC DNA]</scope>
    <source>
        <strain evidence="2 3">AM25-6</strain>
    </source>
</reference>
<dbReference type="SUPFAM" id="SSF52218">
    <property type="entry name" value="Flavoproteins"/>
    <property type="match status" value="1"/>
</dbReference>
<evidence type="ECO:0000313" key="3">
    <source>
        <dbReference type="Proteomes" id="UP000261212"/>
    </source>
</evidence>
<feature type="domain" description="C2H2-type" evidence="1">
    <location>
        <begin position="45"/>
        <end position="66"/>
    </location>
</feature>
<comment type="caution">
    <text evidence="2">The sequence shown here is derived from an EMBL/GenBank/DDBJ whole genome shotgun (WGS) entry which is preliminary data.</text>
</comment>
<organism evidence="2 3">
    <name type="scientific">Anaerofustis stercorihominis</name>
    <dbReference type="NCBI Taxonomy" id="214853"/>
    <lineage>
        <taxon>Bacteria</taxon>
        <taxon>Bacillati</taxon>
        <taxon>Bacillota</taxon>
        <taxon>Clostridia</taxon>
        <taxon>Eubacteriales</taxon>
        <taxon>Eubacteriaceae</taxon>
        <taxon>Anaerofustis</taxon>
    </lineage>
</organism>
<dbReference type="Proteomes" id="UP000261212">
    <property type="component" value="Unassembled WGS sequence"/>
</dbReference>
<dbReference type="EMBL" id="QUSM01000003">
    <property type="protein sequence ID" value="RGD74257.1"/>
    <property type="molecule type" value="Genomic_DNA"/>
</dbReference>
<dbReference type="AlphaFoldDB" id="A0A3E3DY91"/>
<sequence length="233" mass="26773">MKVALINGQNHKGSTYNIGKILALKLTDEENIKEVFLPRDMPEFCTGCTACFMKSETLCPHYELVHPIDKIIHDSDVLIFTTPTYVFYSSGSMKAFLDHFGYRWLVHRPEAVMFKKQAVCISTAAGGGMKKACKDIKDSLDFWGIPKTYLFAVAVYSVKWSEVSEKVRAKIEKKTDTLARKLKKHEGKARVNLKTRIYFYGIRLAQKRGGLNKADVEYWIEKGYTEEKRPWKN</sequence>
<dbReference type="InterPro" id="IPR005025">
    <property type="entry name" value="FMN_Rdtase-like_dom"/>
</dbReference>
<dbReference type="RefSeq" id="WP_007049117.1">
    <property type="nucleotide sequence ID" value="NZ_CABKNJ010000005.1"/>
</dbReference>
<dbReference type="InterPro" id="IPR050104">
    <property type="entry name" value="FMN-dep_NADH:Q_OxRdtase_AzoR1"/>
</dbReference>
<dbReference type="Pfam" id="PF03358">
    <property type="entry name" value="FMN_red"/>
    <property type="match status" value="1"/>
</dbReference>
<dbReference type="Gene3D" id="3.40.50.360">
    <property type="match status" value="1"/>
</dbReference>
<dbReference type="PANTHER" id="PTHR43741">
    <property type="entry name" value="FMN-DEPENDENT NADH-AZOREDUCTASE 1"/>
    <property type="match status" value="1"/>
</dbReference>
<dbReference type="InterPro" id="IPR013087">
    <property type="entry name" value="Znf_C2H2_type"/>
</dbReference>
<proteinExistence type="predicted"/>
<evidence type="ECO:0000313" key="2">
    <source>
        <dbReference type="EMBL" id="RGD74257.1"/>
    </source>
</evidence>
<evidence type="ECO:0000259" key="1">
    <source>
        <dbReference type="PROSITE" id="PS00028"/>
    </source>
</evidence>
<dbReference type="GO" id="GO:0016491">
    <property type="term" value="F:oxidoreductase activity"/>
    <property type="evidence" value="ECO:0007669"/>
    <property type="project" value="InterPro"/>
</dbReference>
<name>A0A3E3DY91_9FIRM</name>
<dbReference type="GeneID" id="97999582"/>